<dbReference type="Proteomes" id="UP001409291">
    <property type="component" value="Unassembled WGS sequence"/>
</dbReference>
<gene>
    <name evidence="1" type="ORF">ABE541_14085</name>
</gene>
<sequence length="129" mass="15210">MMLRLVIFVLSIWFFPFQSLGSTSLATVRNRANSSTFQRRFDPADQFVENGDSHLSDKRSSLFQQMYFWDIDLDLDKDFKLDTLFAIYDLTVHLLYPNQTAYLDSYTSYADLPVQSRKFLLFEQIKIPL</sequence>
<evidence type="ECO:0000313" key="2">
    <source>
        <dbReference type="Proteomes" id="UP001409291"/>
    </source>
</evidence>
<reference evidence="1 2" key="1">
    <citation type="submission" date="2024-04" db="EMBL/GenBank/DDBJ databases">
        <title>WGS of bacteria from Torrens River.</title>
        <authorList>
            <person name="Wyrsch E.R."/>
            <person name="Drigo B."/>
        </authorList>
    </citation>
    <scope>NUCLEOTIDE SEQUENCE [LARGE SCALE GENOMIC DNA]</scope>
    <source>
        <strain evidence="1 2">TWI391</strain>
    </source>
</reference>
<protein>
    <submittedName>
        <fullName evidence="1">Uncharacterized protein</fullName>
    </submittedName>
</protein>
<evidence type="ECO:0000313" key="1">
    <source>
        <dbReference type="EMBL" id="MEN5378389.1"/>
    </source>
</evidence>
<dbReference type="EMBL" id="JBDJNQ010000006">
    <property type="protein sequence ID" value="MEN5378389.1"/>
    <property type="molecule type" value="Genomic_DNA"/>
</dbReference>
<organism evidence="1 2">
    <name type="scientific">Sphingobacterium kitahiroshimense</name>
    <dbReference type="NCBI Taxonomy" id="470446"/>
    <lineage>
        <taxon>Bacteria</taxon>
        <taxon>Pseudomonadati</taxon>
        <taxon>Bacteroidota</taxon>
        <taxon>Sphingobacteriia</taxon>
        <taxon>Sphingobacteriales</taxon>
        <taxon>Sphingobacteriaceae</taxon>
        <taxon>Sphingobacterium</taxon>
    </lineage>
</organism>
<name>A0ABV0BUC7_9SPHI</name>
<comment type="caution">
    <text evidence="1">The sequence shown here is derived from an EMBL/GenBank/DDBJ whole genome shotgun (WGS) entry which is preliminary data.</text>
</comment>
<proteinExistence type="predicted"/>
<dbReference type="RefSeq" id="WP_346581541.1">
    <property type="nucleotide sequence ID" value="NZ_JBDJLH010000012.1"/>
</dbReference>
<keyword evidence="2" id="KW-1185">Reference proteome</keyword>
<accession>A0ABV0BUC7</accession>